<evidence type="ECO:0000256" key="4">
    <source>
        <dbReference type="ARBA" id="ARBA00022825"/>
    </source>
</evidence>
<reference evidence="7" key="2">
    <citation type="submission" date="2023-10" db="EMBL/GenBank/DDBJ databases">
        <authorList>
            <person name="Koga R."/>
            <person name="Fukatsu T."/>
        </authorList>
    </citation>
    <scope>NUCLEOTIDE SEQUENCE</scope>
    <source>
        <strain evidence="7">Kw-01</strain>
    </source>
</reference>
<feature type="domain" description="Peptidase S9A N-terminal" evidence="6">
    <location>
        <begin position="6"/>
        <end position="404"/>
    </location>
</feature>
<dbReference type="Pfam" id="PF00326">
    <property type="entry name" value="Peptidase_S9"/>
    <property type="match status" value="1"/>
</dbReference>
<dbReference type="GO" id="GO:0006508">
    <property type="term" value="P:proteolysis"/>
    <property type="evidence" value="ECO:0007669"/>
    <property type="project" value="UniProtKB-KW"/>
</dbReference>
<dbReference type="SUPFAM" id="SSF53474">
    <property type="entry name" value="alpha/beta-Hydrolases"/>
    <property type="match status" value="1"/>
</dbReference>
<protein>
    <submittedName>
        <fullName evidence="7">S9 family peptidase</fullName>
    </submittedName>
</protein>
<dbReference type="EMBL" id="AP028961">
    <property type="protein sequence ID" value="BET44635.1"/>
    <property type="molecule type" value="Genomic_DNA"/>
</dbReference>
<dbReference type="SUPFAM" id="SSF50993">
    <property type="entry name" value="Peptidase/esterase 'gauge' domain"/>
    <property type="match status" value="1"/>
</dbReference>
<keyword evidence="4" id="KW-0720">Serine protease</keyword>
<keyword evidence="2" id="KW-0645">Protease</keyword>
<dbReference type="PANTHER" id="PTHR11757">
    <property type="entry name" value="PROTEASE FAMILY S9A OLIGOPEPTIDASE"/>
    <property type="match status" value="1"/>
</dbReference>
<dbReference type="PANTHER" id="PTHR11757:SF19">
    <property type="entry name" value="PROLYL ENDOPEPTIDASE-LIKE"/>
    <property type="match status" value="1"/>
</dbReference>
<feature type="domain" description="Peptidase S9 prolyl oligopeptidase catalytic" evidence="5">
    <location>
        <begin position="463"/>
        <end position="673"/>
    </location>
</feature>
<evidence type="ECO:0000259" key="5">
    <source>
        <dbReference type="Pfam" id="PF00326"/>
    </source>
</evidence>
<dbReference type="GO" id="GO:0004252">
    <property type="term" value="F:serine-type endopeptidase activity"/>
    <property type="evidence" value="ECO:0007669"/>
    <property type="project" value="InterPro"/>
</dbReference>
<gene>
    <name evidence="7" type="ORF">ACHINZ_3070</name>
</gene>
<organism evidence="7">
    <name type="scientific">Candidatus Aschnera chinzeii</name>
    <dbReference type="NCBI Taxonomy" id="1485666"/>
    <lineage>
        <taxon>Bacteria</taxon>
        <taxon>Pseudomonadati</taxon>
        <taxon>Pseudomonadota</taxon>
        <taxon>Gammaproteobacteria</taxon>
        <taxon>Enterobacterales</taxon>
        <taxon>Enterobacteriaceae</taxon>
        <taxon>Candidatus Aschnera</taxon>
    </lineage>
</organism>
<keyword evidence="3" id="KW-0378">Hydrolase</keyword>
<dbReference type="AlphaFoldDB" id="A0AAT9G4H5"/>
<name>A0AAT9G4H5_9ENTR</name>
<dbReference type="InterPro" id="IPR001375">
    <property type="entry name" value="Peptidase_S9_cat"/>
</dbReference>
<dbReference type="InterPro" id="IPR029058">
    <property type="entry name" value="AB_hydrolase_fold"/>
</dbReference>
<evidence type="ECO:0000256" key="1">
    <source>
        <dbReference type="ARBA" id="ARBA00005228"/>
    </source>
</evidence>
<dbReference type="Pfam" id="PF02897">
    <property type="entry name" value="Peptidase_S9_N"/>
    <property type="match status" value="1"/>
</dbReference>
<comment type="similarity">
    <text evidence="1">Belongs to the peptidase S9A family.</text>
</comment>
<dbReference type="InterPro" id="IPR023302">
    <property type="entry name" value="Pept_S9A_N"/>
</dbReference>
<dbReference type="InterPro" id="IPR051543">
    <property type="entry name" value="Serine_Peptidase_S9A"/>
</dbReference>
<reference evidence="7" key="1">
    <citation type="journal article" date="2023" name="Front. Microbiol.">
        <title>Genome analysis of Candidatus Aschnera chinzeii, the bacterial endosymbiont of the blood-sucking bat fly Penicillidia jenynsii (Insecta: Diptera: Nycteribiidae).</title>
        <authorList>
            <person name="Koga R."/>
            <person name="Moriyama M."/>
            <person name="Nozaki T."/>
            <person name="Fukatsu T."/>
        </authorList>
    </citation>
    <scope>NUCLEOTIDE SEQUENCE</scope>
    <source>
        <strain evidence="7">Kw-01</strain>
    </source>
</reference>
<proteinExistence type="inferred from homology"/>
<evidence type="ECO:0000313" key="7">
    <source>
        <dbReference type="EMBL" id="BET44635.1"/>
    </source>
</evidence>
<dbReference type="InterPro" id="IPR002470">
    <property type="entry name" value="Peptidase_S9A"/>
</dbReference>
<dbReference type="Gene3D" id="2.130.10.120">
    <property type="entry name" value="Prolyl oligopeptidase, N-terminal domain"/>
    <property type="match status" value="1"/>
</dbReference>
<accession>A0AAT9G4H5</accession>
<evidence type="ECO:0000256" key="3">
    <source>
        <dbReference type="ARBA" id="ARBA00022801"/>
    </source>
</evidence>
<dbReference type="PRINTS" id="PR00862">
    <property type="entry name" value="PROLIGOPTASE"/>
</dbReference>
<evidence type="ECO:0000259" key="6">
    <source>
        <dbReference type="Pfam" id="PF02897"/>
    </source>
</evidence>
<dbReference type="Gene3D" id="3.40.50.1820">
    <property type="entry name" value="alpha/beta hydrolase"/>
    <property type="match status" value="1"/>
</dbReference>
<evidence type="ECO:0000256" key="2">
    <source>
        <dbReference type="ARBA" id="ARBA00022670"/>
    </source>
</evidence>
<sequence length="687" mass="81250">MVMNIPKAKKKLHKIIVHNDVRIDQYHWLRDDTRSNMDVINYLTQENVYTQNVLSLGSTLYKQVYNEIYNRIEQKDKSISYISNGYVYRTIYYGTQEYPIYQRKLMKKGSIWEDLLDINNRAKNYKFYSLHTLVISENNKYLAISEDYIGNNQYNISFQNINTGEWNNNVINNTSGDIVWTNNSSGIFYIRNHPITLLSYQVYLHFLDTNNIKDKQIYQEYDSLFSICLQKSTSKKYIFIVITSKKTSEYRLIDANNYYEKNKIFLLRRDGHKYYLDHFLNFFYIRSNCDSENYGLYYIKNMCDVWNVLIKPKKNIYLEKFILFKYCLIIKERSNGLVYFRQIIFHNKQEFIISFNEPIYFLDHVHNFDDNSKYLFYCYSSFITPFSIFKIHIFTRKKKLLKQQKVNGYNSKDYISKRIWIKSDDGVKIPVSLVYRKKLWKKYTNPILLYGYGAYGISVDVVFSAARLSLLDRGFVYAIIHVRGGGDLGKAWYNSGKVKYKINTFNDFICVTKKLIQNGYCAYNKVYAIGASAGGLLMGAIINHSPQLYRGVIAQVPFVDVLSTMLDSNLPLTTIEYEEWGNPNEEDIYFLLKSYSPYDNIKQQRYPNLLVTAALYDYQVSYWEPVKWVAKLREYKIGNSLLLLKTNMYAGHCGASGRFAKVEDIALQYTFLLMLENHKKYFIDFDI</sequence>